<dbReference type="Ensembl" id="ENSSDUT00000024067.1">
    <property type="protein sequence ID" value="ENSSDUP00000023626.1"/>
    <property type="gene ID" value="ENSSDUG00000017175.1"/>
</dbReference>
<dbReference type="InterPro" id="IPR044929">
    <property type="entry name" value="DNA/RNA_non-sp_Endonuclease_sf"/>
</dbReference>
<evidence type="ECO:0000313" key="4">
    <source>
        <dbReference type="Ensembl" id="ENSSDUP00000023626.1"/>
    </source>
</evidence>
<evidence type="ECO:0000313" key="5">
    <source>
        <dbReference type="Proteomes" id="UP000261420"/>
    </source>
</evidence>
<reference evidence="4" key="2">
    <citation type="submission" date="2025-09" db="UniProtKB">
        <authorList>
            <consortium name="Ensembl"/>
        </authorList>
    </citation>
    <scope>IDENTIFICATION</scope>
</reference>
<dbReference type="InterPro" id="IPR020821">
    <property type="entry name" value="ENPP1-3/EXOG-like_nuc-like"/>
</dbReference>
<dbReference type="SMART" id="SM00892">
    <property type="entry name" value="Endonuclease_NS"/>
    <property type="match status" value="1"/>
</dbReference>
<dbReference type="AlphaFoldDB" id="A0A3B4UYS2"/>
<proteinExistence type="predicted"/>
<evidence type="ECO:0000259" key="2">
    <source>
        <dbReference type="SMART" id="SM00477"/>
    </source>
</evidence>
<dbReference type="SUPFAM" id="SSF54060">
    <property type="entry name" value="His-Me finger endonucleases"/>
    <property type="match status" value="1"/>
</dbReference>
<dbReference type="STRING" id="41447.ENSSDUP00000023626"/>
<organism evidence="4 5">
    <name type="scientific">Seriola dumerili</name>
    <name type="common">Greater amberjack</name>
    <name type="synonym">Caranx dumerili</name>
    <dbReference type="NCBI Taxonomy" id="41447"/>
    <lineage>
        <taxon>Eukaryota</taxon>
        <taxon>Metazoa</taxon>
        <taxon>Chordata</taxon>
        <taxon>Craniata</taxon>
        <taxon>Vertebrata</taxon>
        <taxon>Euteleostomi</taxon>
        <taxon>Actinopterygii</taxon>
        <taxon>Neopterygii</taxon>
        <taxon>Teleostei</taxon>
        <taxon>Neoteleostei</taxon>
        <taxon>Acanthomorphata</taxon>
        <taxon>Carangaria</taxon>
        <taxon>Carangiformes</taxon>
        <taxon>Carangidae</taxon>
        <taxon>Seriola</taxon>
    </lineage>
</organism>
<dbReference type="GO" id="GO:0003676">
    <property type="term" value="F:nucleic acid binding"/>
    <property type="evidence" value="ECO:0007669"/>
    <property type="project" value="InterPro"/>
</dbReference>
<protein>
    <submittedName>
        <fullName evidence="4">Endonuclease domain-containing 1 protein-like</fullName>
    </submittedName>
</protein>
<dbReference type="Proteomes" id="UP000261420">
    <property type="component" value="Unplaced"/>
</dbReference>
<sequence length="314" mass="35749">SRMQSLVTVCGFLLLIFSVHANVRPDFKVCVFLYFHKRKLNDKPVSGSHCCLFLRYAEMHQVLLQKNGARPADLPTPRQHLYYFATLYDTARRIPVYSAYKFEKSDKCARENRWFVEPQVHHTCLYNMMTAEDLMKKHPVDLESVGQKQAVNDDYNGLIKSGYNRGHLNPKLHHATFTLTNVVPQNADLNGGSWKKYEETLKIILANCREAYVLVGAIPSEKNWVKNRVNIPDYLWHAFCCLNNNGKPFKNGAAIAKNDKNGKVQECSLDSLQKFLKAGKLFFDNCKAPSNTGEGDCASVHFTDYNSNSTNSLN</sequence>
<dbReference type="GO" id="GO:0016787">
    <property type="term" value="F:hydrolase activity"/>
    <property type="evidence" value="ECO:0007669"/>
    <property type="project" value="InterPro"/>
</dbReference>
<keyword evidence="5" id="KW-1185">Reference proteome</keyword>
<keyword evidence="1" id="KW-0732">Signal</keyword>
<dbReference type="InterPro" id="IPR044925">
    <property type="entry name" value="His-Me_finger_sf"/>
</dbReference>
<dbReference type="Pfam" id="PF01223">
    <property type="entry name" value="Endonuclease_NS"/>
    <property type="match status" value="1"/>
</dbReference>
<dbReference type="OMA" id="IGNFNQG"/>
<feature type="domain" description="DNA/RNA non-specific endonuclease/pyrophosphatase/phosphodiesterase" evidence="3">
    <location>
        <begin position="80"/>
        <end position="290"/>
    </location>
</feature>
<feature type="signal peptide" evidence="1">
    <location>
        <begin position="1"/>
        <end position="21"/>
    </location>
</feature>
<feature type="chain" id="PRO_5017180128" evidence="1">
    <location>
        <begin position="22"/>
        <end position="314"/>
    </location>
</feature>
<dbReference type="GO" id="GO:0046872">
    <property type="term" value="F:metal ion binding"/>
    <property type="evidence" value="ECO:0007669"/>
    <property type="project" value="InterPro"/>
</dbReference>
<accession>A0A3B4UYS2</accession>
<reference evidence="4" key="1">
    <citation type="submission" date="2025-08" db="UniProtKB">
        <authorList>
            <consortium name="Ensembl"/>
        </authorList>
    </citation>
    <scope>IDENTIFICATION</scope>
</reference>
<dbReference type="SMART" id="SM00477">
    <property type="entry name" value="NUC"/>
    <property type="match status" value="1"/>
</dbReference>
<evidence type="ECO:0000256" key="1">
    <source>
        <dbReference type="SAM" id="SignalP"/>
    </source>
</evidence>
<dbReference type="InterPro" id="IPR001604">
    <property type="entry name" value="Endo_G_ENPP1-like_dom"/>
</dbReference>
<evidence type="ECO:0000259" key="3">
    <source>
        <dbReference type="SMART" id="SM00892"/>
    </source>
</evidence>
<dbReference type="GeneTree" id="ENSGT01030000234592"/>
<name>A0A3B4UYS2_SERDU</name>
<feature type="domain" description="ENPP1-3/EXOG-like endonuclease/phosphodiesterase" evidence="2">
    <location>
        <begin position="81"/>
        <end position="289"/>
    </location>
</feature>
<dbReference type="PANTHER" id="PTHR21472:SF26">
    <property type="entry name" value="ENDONUCLEASE DOMAIN CONTAINING 1"/>
    <property type="match status" value="1"/>
</dbReference>
<dbReference type="PANTHER" id="PTHR21472">
    <property type="entry name" value="ENDONUCLEASE DOMAIN-CONTAINING 1 PROTEIN ENDOD1"/>
    <property type="match status" value="1"/>
</dbReference>
<dbReference type="Gene3D" id="3.40.570.10">
    <property type="entry name" value="Extracellular Endonuclease, subunit A"/>
    <property type="match status" value="1"/>
</dbReference>
<dbReference type="InterPro" id="IPR039015">
    <property type="entry name" value="ENDOD1"/>
</dbReference>